<feature type="compositionally biased region" description="Polar residues" evidence="4">
    <location>
        <begin position="306"/>
        <end position="326"/>
    </location>
</feature>
<dbReference type="SMART" id="SM00509">
    <property type="entry name" value="TFS2N"/>
    <property type="match status" value="1"/>
</dbReference>
<dbReference type="PANTHER" id="PTHR15141:SF76">
    <property type="entry name" value="TRANSCRIPTION ELONGATION FACTOR B POLYPEPTIDE 3"/>
    <property type="match status" value="1"/>
</dbReference>
<dbReference type="Gene3D" id="6.10.250.3180">
    <property type="match status" value="1"/>
</dbReference>
<evidence type="ECO:0000256" key="1">
    <source>
        <dbReference type="ARBA" id="ARBA00004123"/>
    </source>
</evidence>
<sequence length="689" mass="78901">MDYLLGIVNKYKARLDADNDPLKIVRALQKLDEIDMTVAILEKSGVGKAVNAIKKVDNETVSEIARELIQKWKKLLRINQYPAPPTGDQYTNQSVTTNDEYDPSGNWKMKKSNNVAAKRRVEEEESYEYDPTQNWKMHKKSKRMKKKQESDGEDEASVYDPSTYSSHKAKPKNLKKKNDKLDNNERSFTKVRKVHDNHVVSDDEYPSSREIDDAEFDNKYEPGESKSHHPAYVPSHSGKTHHKKPLISETIHENTCRQEKIIKKSRKEDLSSHKKSFSSKTASYEKQYNHSKDNGTKNHKSVAAKHNNNSLVQLKASKPTTTQPSSKIGVKRKSPETNQTTNKKIKTEHQSTSKKTEKKKPKAQDMSFEQFMKMDTSKIKKKKKKVSRNSPVPISMPQNDITKLSKPKVELHLPEVQATYRPLPIINHQLHSNALSKADKMTDEMAAELHTQRNSKRMQVYSGKKLAYIPKMMSLFDQCMNVLMNNIERLDVIGVPYDIIEPVLERCTVDQLYRLEDSNVYLLDDTDVLWRKHAMQDFRGHEPDELESWREMYLRLHDAREAKLAKLTHSIAAKLNQAKPLEKRTKLAYVGVGQAKPPRNVMRAQLKYGTAGKKPIPFQGSGQSNLRSSAATGFKQQATEIRMSIPVGSITADTVDEPSHRSASMKKQAPRIAPMMAKTLKSIKQRYRR</sequence>
<accession>A0ABP0FUQ0</accession>
<evidence type="ECO:0000256" key="4">
    <source>
        <dbReference type="SAM" id="MobiDB-lite"/>
    </source>
</evidence>
<feature type="compositionally biased region" description="Polar residues" evidence="4">
    <location>
        <begin position="88"/>
        <end position="98"/>
    </location>
</feature>
<dbReference type="InterPro" id="IPR051870">
    <property type="entry name" value="Elongin-A_domain"/>
</dbReference>
<feature type="compositionally biased region" description="Basic and acidic residues" evidence="4">
    <location>
        <begin position="250"/>
        <end position="272"/>
    </location>
</feature>
<feature type="compositionally biased region" description="Polar residues" evidence="4">
    <location>
        <begin position="388"/>
        <end position="400"/>
    </location>
</feature>
<dbReference type="CDD" id="cd00183">
    <property type="entry name" value="TFIIS_I"/>
    <property type="match status" value="1"/>
</dbReference>
<feature type="region of interest" description="Disordered" evidence="4">
    <location>
        <begin position="377"/>
        <end position="400"/>
    </location>
</feature>
<gene>
    <name evidence="6" type="ORF">CVLEPA_LOCUS14411</name>
</gene>
<protein>
    <recommendedName>
        <fullName evidence="5">TFIIS N-terminal domain-containing protein</fullName>
    </recommendedName>
</protein>
<feature type="compositionally biased region" description="Basic and acidic residues" evidence="4">
    <location>
        <begin position="179"/>
        <end position="227"/>
    </location>
</feature>
<dbReference type="Pfam" id="PF08711">
    <property type="entry name" value="Med26"/>
    <property type="match status" value="1"/>
</dbReference>
<comment type="subcellular location">
    <subcellularLocation>
        <location evidence="1 3">Nucleus</location>
    </subcellularLocation>
</comment>
<feature type="compositionally biased region" description="Basic and acidic residues" evidence="4">
    <location>
        <begin position="345"/>
        <end position="355"/>
    </location>
</feature>
<evidence type="ECO:0000313" key="7">
    <source>
        <dbReference type="Proteomes" id="UP001642483"/>
    </source>
</evidence>
<evidence type="ECO:0000313" key="6">
    <source>
        <dbReference type="EMBL" id="CAK8683327.1"/>
    </source>
</evidence>
<dbReference type="PANTHER" id="PTHR15141">
    <property type="entry name" value="TRANSCRIPTION ELONGATION FACTOR B POLYPEPTIDE 3"/>
    <property type="match status" value="1"/>
</dbReference>
<organism evidence="6 7">
    <name type="scientific">Clavelina lepadiformis</name>
    <name type="common">Light-bulb sea squirt</name>
    <name type="synonym">Ascidia lepadiformis</name>
    <dbReference type="NCBI Taxonomy" id="159417"/>
    <lineage>
        <taxon>Eukaryota</taxon>
        <taxon>Metazoa</taxon>
        <taxon>Chordata</taxon>
        <taxon>Tunicata</taxon>
        <taxon>Ascidiacea</taxon>
        <taxon>Aplousobranchia</taxon>
        <taxon>Clavelinidae</taxon>
        <taxon>Clavelina</taxon>
    </lineage>
</organism>
<evidence type="ECO:0000259" key="5">
    <source>
        <dbReference type="PROSITE" id="PS51319"/>
    </source>
</evidence>
<feature type="region of interest" description="Disordered" evidence="4">
    <location>
        <begin position="81"/>
        <end position="364"/>
    </location>
</feature>
<evidence type="ECO:0000256" key="3">
    <source>
        <dbReference type="PROSITE-ProRule" id="PRU00649"/>
    </source>
</evidence>
<dbReference type="InterPro" id="IPR010684">
    <property type="entry name" value="RNA_pol_II_trans_fac_SIII_A"/>
</dbReference>
<comment type="caution">
    <text evidence="6">The sequence shown here is derived from an EMBL/GenBank/DDBJ whole genome shotgun (WGS) entry which is preliminary data.</text>
</comment>
<dbReference type="PROSITE" id="PS51319">
    <property type="entry name" value="TFIIS_N"/>
    <property type="match status" value="1"/>
</dbReference>
<evidence type="ECO:0000256" key="2">
    <source>
        <dbReference type="ARBA" id="ARBA00023242"/>
    </source>
</evidence>
<dbReference type="Proteomes" id="UP001642483">
    <property type="component" value="Unassembled WGS sequence"/>
</dbReference>
<feature type="compositionally biased region" description="Basic residues" evidence="4">
    <location>
        <begin position="167"/>
        <end position="178"/>
    </location>
</feature>
<dbReference type="Pfam" id="PF06881">
    <property type="entry name" value="Elongin_A"/>
    <property type="match status" value="1"/>
</dbReference>
<keyword evidence="2 3" id="KW-0539">Nucleus</keyword>
<feature type="compositionally biased region" description="Basic and acidic residues" evidence="4">
    <location>
        <begin position="287"/>
        <end position="296"/>
    </location>
</feature>
<dbReference type="InterPro" id="IPR035441">
    <property type="entry name" value="TFIIS/LEDGF_dom_sf"/>
</dbReference>
<feature type="domain" description="TFIIS N-terminal" evidence="5">
    <location>
        <begin position="2"/>
        <end position="79"/>
    </location>
</feature>
<proteinExistence type="predicted"/>
<name>A0ABP0FUQ0_CLALP</name>
<dbReference type="InterPro" id="IPR017923">
    <property type="entry name" value="TFIIS_N"/>
</dbReference>
<dbReference type="InterPro" id="IPR003617">
    <property type="entry name" value="TFIIS/CRSP70_N_sub"/>
</dbReference>
<dbReference type="Gene3D" id="1.20.930.10">
    <property type="entry name" value="Conserved domain common to transcription factors TFIIS, elongin A, CRSP70"/>
    <property type="match status" value="1"/>
</dbReference>
<feature type="compositionally biased region" description="Basic residues" evidence="4">
    <location>
        <begin position="136"/>
        <end position="146"/>
    </location>
</feature>
<keyword evidence="7" id="KW-1185">Reference proteome</keyword>
<reference evidence="6 7" key="1">
    <citation type="submission" date="2024-02" db="EMBL/GenBank/DDBJ databases">
        <authorList>
            <person name="Daric V."/>
            <person name="Darras S."/>
        </authorList>
    </citation>
    <scope>NUCLEOTIDE SEQUENCE [LARGE SCALE GENOMIC DNA]</scope>
</reference>
<dbReference type="EMBL" id="CAWYQH010000097">
    <property type="protein sequence ID" value="CAK8683327.1"/>
    <property type="molecule type" value="Genomic_DNA"/>
</dbReference>
<dbReference type="SUPFAM" id="SSF47676">
    <property type="entry name" value="Conserved domain common to transcription factors TFIIS, elongin A, CRSP70"/>
    <property type="match status" value="1"/>
</dbReference>